<keyword evidence="2" id="KW-1185">Reference proteome</keyword>
<evidence type="ECO:0000313" key="1">
    <source>
        <dbReference type="EMBL" id="RFM30140.1"/>
    </source>
</evidence>
<organism evidence="1 2">
    <name type="scientific">Deminuibacter soli</name>
    <dbReference type="NCBI Taxonomy" id="2291815"/>
    <lineage>
        <taxon>Bacteria</taxon>
        <taxon>Pseudomonadati</taxon>
        <taxon>Bacteroidota</taxon>
        <taxon>Chitinophagia</taxon>
        <taxon>Chitinophagales</taxon>
        <taxon>Chitinophagaceae</taxon>
        <taxon>Deminuibacter</taxon>
    </lineage>
</organism>
<dbReference type="Proteomes" id="UP000261284">
    <property type="component" value="Unassembled WGS sequence"/>
</dbReference>
<gene>
    <name evidence="1" type="ORF">DXN05_03975</name>
</gene>
<sequence>MFKCRPLFIVQAFKQPQPAAFCSFLFLFAGRLQFCGSVATFAHPLQQSAYPACKTKTPNTVNGIIVNLF</sequence>
<accession>A0A3E1NQE7</accession>
<reference evidence="1 2" key="1">
    <citation type="submission" date="2018-08" db="EMBL/GenBank/DDBJ databases">
        <title>Chitinophagaceae sp. K23C18032701, a novel bacterium isolated from forest soil.</title>
        <authorList>
            <person name="Wang C."/>
        </authorList>
    </citation>
    <scope>NUCLEOTIDE SEQUENCE [LARGE SCALE GENOMIC DNA]</scope>
    <source>
        <strain evidence="1 2">K23C18032701</strain>
    </source>
</reference>
<evidence type="ECO:0000313" key="2">
    <source>
        <dbReference type="Proteomes" id="UP000261284"/>
    </source>
</evidence>
<dbReference type="EMBL" id="QTJU01000001">
    <property type="protein sequence ID" value="RFM30140.1"/>
    <property type="molecule type" value="Genomic_DNA"/>
</dbReference>
<proteinExistence type="predicted"/>
<protein>
    <submittedName>
        <fullName evidence="1">Uncharacterized protein</fullName>
    </submittedName>
</protein>
<dbReference type="AlphaFoldDB" id="A0A3E1NQE7"/>
<name>A0A3E1NQE7_9BACT</name>
<comment type="caution">
    <text evidence="1">The sequence shown here is derived from an EMBL/GenBank/DDBJ whole genome shotgun (WGS) entry which is preliminary data.</text>
</comment>